<dbReference type="KEGG" id="som:SOMG_03990"/>
<dbReference type="PANTHER" id="PTHR43068:SF1">
    <property type="entry name" value="SLR1854 PROTEIN"/>
    <property type="match status" value="1"/>
</dbReference>
<accession>A0AAE9WC65</accession>
<dbReference type="AlphaFoldDB" id="A0AAE9WC65"/>
<dbReference type="RefSeq" id="XP_056037915.1">
    <property type="nucleotide sequence ID" value="XM_056182777.1"/>
</dbReference>
<sequence>MSMQIVRENSSNSTILQPFANPLWAPTPVHSSKNSKRRTLKMCIALPDNGYDVTQVCDSWQYFLKQGFMVHFATLTGYVAQADQTQLGGLKSWFVGATAETCTLYGRMSTTSEYLKPLSLSSDSFTFNAYDLVLIPGGQDAAVLDFVHSPRLSALLADYIPLCSRASGNHALGAIAQGAIAIHRAVPNLQIKSTTTPLYMERTSYLFGTSNPLAYASTLIPEDKYEVGPTASHWVYSDEKYFYASGRHSGDVELLCKALRNLVASALH</sequence>
<dbReference type="PANTHER" id="PTHR43068">
    <property type="entry name" value="SLR1854 PROTEIN"/>
    <property type="match status" value="1"/>
</dbReference>
<dbReference type="InterPro" id="IPR032633">
    <property type="entry name" value="ThiJ-like"/>
</dbReference>
<reference evidence="1 2" key="1">
    <citation type="journal article" date="2023" name="G3 (Bethesda)">
        <title>A high-quality reference genome for the fission yeast Schizosaccharomyces osmophilus.</title>
        <authorList>
            <person name="Jia G.S."/>
            <person name="Zhang W.C."/>
            <person name="Liang Y."/>
            <person name="Liu X.H."/>
            <person name="Rhind N."/>
            <person name="Pidoux A."/>
            <person name="Brysch-Herzberg M."/>
            <person name="Du L.L."/>
        </authorList>
    </citation>
    <scope>NUCLEOTIDE SEQUENCE [LARGE SCALE GENOMIC DNA]</scope>
    <source>
        <strain evidence="1 2">CBS 15793</strain>
    </source>
</reference>
<evidence type="ECO:0000313" key="1">
    <source>
        <dbReference type="EMBL" id="WBW73672.1"/>
    </source>
</evidence>
<proteinExistence type="predicted"/>
<dbReference type="Gene3D" id="3.40.50.880">
    <property type="match status" value="1"/>
</dbReference>
<name>A0AAE9WC65_9SCHI</name>
<keyword evidence="2" id="KW-1185">Reference proteome</keyword>
<dbReference type="Pfam" id="PF17124">
    <property type="entry name" value="ThiJ_like"/>
    <property type="match status" value="1"/>
</dbReference>
<gene>
    <name evidence="1" type="ORF">SOMG_03990</name>
</gene>
<dbReference type="SUPFAM" id="SSF52317">
    <property type="entry name" value="Class I glutamine amidotransferase-like"/>
    <property type="match status" value="1"/>
</dbReference>
<organism evidence="1 2">
    <name type="scientific">Schizosaccharomyces osmophilus</name>
    <dbReference type="NCBI Taxonomy" id="2545709"/>
    <lineage>
        <taxon>Eukaryota</taxon>
        <taxon>Fungi</taxon>
        <taxon>Dikarya</taxon>
        <taxon>Ascomycota</taxon>
        <taxon>Taphrinomycotina</taxon>
        <taxon>Schizosaccharomycetes</taxon>
        <taxon>Schizosaccharomycetales</taxon>
        <taxon>Schizosaccharomycetaceae</taxon>
        <taxon>Schizosaccharomyces</taxon>
    </lineage>
</organism>
<dbReference type="InterPro" id="IPR029062">
    <property type="entry name" value="Class_I_gatase-like"/>
</dbReference>
<dbReference type="EMBL" id="CP115612">
    <property type="protein sequence ID" value="WBW73672.1"/>
    <property type="molecule type" value="Genomic_DNA"/>
</dbReference>
<dbReference type="GeneID" id="80877466"/>
<dbReference type="Proteomes" id="UP001212411">
    <property type="component" value="Chromosome 2"/>
</dbReference>
<evidence type="ECO:0000313" key="2">
    <source>
        <dbReference type="Proteomes" id="UP001212411"/>
    </source>
</evidence>
<protein>
    <submittedName>
        <fullName evidence="1">ThiJ domain protein</fullName>
    </submittedName>
</protein>